<evidence type="ECO:0000313" key="2">
    <source>
        <dbReference type="EMBL" id="CAL4785990.1"/>
    </source>
</evidence>
<gene>
    <name evidence="1" type="ORF">C1SCF055_LOCUS24954</name>
</gene>
<dbReference type="EMBL" id="CAMXCT010002524">
    <property type="protein sequence ID" value="CAI3998678.1"/>
    <property type="molecule type" value="Genomic_DNA"/>
</dbReference>
<evidence type="ECO:0000313" key="3">
    <source>
        <dbReference type="Proteomes" id="UP001152797"/>
    </source>
</evidence>
<sequence length="117" mass="13930">MKDTFAFELSDNATTVSRTLGSEHDARRWGNIERISRTVLCLEFLVQLFRLILDVPLEEFFMFFYEISVHAGCVNTCMWQVVDGGWRNIIPTFRWHQRQYCNMYGHVFLRRTLADED</sequence>
<reference evidence="2 3" key="2">
    <citation type="submission" date="2024-05" db="EMBL/GenBank/DDBJ databases">
        <authorList>
            <person name="Chen Y."/>
            <person name="Shah S."/>
            <person name="Dougan E. K."/>
            <person name="Thang M."/>
            <person name="Chan C."/>
        </authorList>
    </citation>
    <scope>NUCLEOTIDE SEQUENCE [LARGE SCALE GENOMIC DNA]</scope>
</reference>
<dbReference type="Proteomes" id="UP001152797">
    <property type="component" value="Unassembled WGS sequence"/>
</dbReference>
<keyword evidence="3" id="KW-1185">Reference proteome</keyword>
<evidence type="ECO:0000313" key="1">
    <source>
        <dbReference type="EMBL" id="CAI3998678.1"/>
    </source>
</evidence>
<dbReference type="EMBL" id="CAMXCT030002524">
    <property type="protein sequence ID" value="CAL4785990.1"/>
    <property type="molecule type" value="Genomic_DNA"/>
</dbReference>
<accession>A0A9P1CXG6</accession>
<dbReference type="AlphaFoldDB" id="A0A9P1CXG6"/>
<proteinExistence type="predicted"/>
<protein>
    <submittedName>
        <fullName evidence="1">Uncharacterized protein</fullName>
    </submittedName>
</protein>
<comment type="caution">
    <text evidence="1">The sequence shown here is derived from an EMBL/GenBank/DDBJ whole genome shotgun (WGS) entry which is preliminary data.</text>
</comment>
<organism evidence="1">
    <name type="scientific">Cladocopium goreaui</name>
    <dbReference type="NCBI Taxonomy" id="2562237"/>
    <lineage>
        <taxon>Eukaryota</taxon>
        <taxon>Sar</taxon>
        <taxon>Alveolata</taxon>
        <taxon>Dinophyceae</taxon>
        <taxon>Suessiales</taxon>
        <taxon>Symbiodiniaceae</taxon>
        <taxon>Cladocopium</taxon>
    </lineage>
</organism>
<dbReference type="EMBL" id="CAMXCT020002524">
    <property type="protein sequence ID" value="CAL1152053.1"/>
    <property type="molecule type" value="Genomic_DNA"/>
</dbReference>
<reference evidence="1" key="1">
    <citation type="submission" date="2022-10" db="EMBL/GenBank/DDBJ databases">
        <authorList>
            <person name="Chen Y."/>
            <person name="Dougan E. K."/>
            <person name="Chan C."/>
            <person name="Rhodes N."/>
            <person name="Thang M."/>
        </authorList>
    </citation>
    <scope>NUCLEOTIDE SEQUENCE</scope>
</reference>
<name>A0A9P1CXG6_9DINO</name>